<evidence type="ECO:0000313" key="3">
    <source>
        <dbReference type="Proteomes" id="UP000253209"/>
    </source>
</evidence>
<gene>
    <name evidence="2" type="ORF">DJ568_15275</name>
</gene>
<feature type="compositionally biased region" description="Low complexity" evidence="1">
    <location>
        <begin position="30"/>
        <end position="50"/>
    </location>
</feature>
<comment type="caution">
    <text evidence="2">The sequence shown here is derived from an EMBL/GenBank/DDBJ whole genome shotgun (WGS) entry which is preliminary data.</text>
</comment>
<name>A0A367GKA7_9SPHI</name>
<organism evidence="2 3">
    <name type="scientific">Mucilaginibacter hurinus</name>
    <dbReference type="NCBI Taxonomy" id="2201324"/>
    <lineage>
        <taxon>Bacteria</taxon>
        <taxon>Pseudomonadati</taxon>
        <taxon>Bacteroidota</taxon>
        <taxon>Sphingobacteriia</taxon>
        <taxon>Sphingobacteriales</taxon>
        <taxon>Sphingobacteriaceae</taxon>
        <taxon>Mucilaginibacter</taxon>
    </lineage>
</organism>
<dbReference type="EMBL" id="QGDC01000009">
    <property type="protein sequence ID" value="RCH53899.1"/>
    <property type="molecule type" value="Genomic_DNA"/>
</dbReference>
<dbReference type="AlphaFoldDB" id="A0A367GKA7"/>
<dbReference type="Proteomes" id="UP000253209">
    <property type="component" value="Unassembled WGS sequence"/>
</dbReference>
<evidence type="ECO:0000313" key="2">
    <source>
        <dbReference type="EMBL" id="RCH53899.1"/>
    </source>
</evidence>
<protein>
    <submittedName>
        <fullName evidence="2">Uncharacterized protein</fullName>
    </submittedName>
</protein>
<evidence type="ECO:0000256" key="1">
    <source>
        <dbReference type="SAM" id="MobiDB-lite"/>
    </source>
</evidence>
<proteinExistence type="predicted"/>
<sequence length="94" mass="9916">MTVVLWFGRFISKQKKKSTVKTLKSKKSLTNRSLPQKPASAGTGSTGSESALTLTGSGAAGSFLFGTFSFAGKEKVHPLTMITHFTNANVALHG</sequence>
<keyword evidence="3" id="KW-1185">Reference proteome</keyword>
<accession>A0A367GKA7</accession>
<feature type="region of interest" description="Disordered" evidence="1">
    <location>
        <begin position="21"/>
        <end position="50"/>
    </location>
</feature>
<reference evidence="2 3" key="1">
    <citation type="submission" date="2018-05" db="EMBL/GenBank/DDBJ databases">
        <title>Mucilaginibacter hurinus sp. nov., isolated from briquette warehouse soil.</title>
        <authorList>
            <person name="Choi L."/>
        </authorList>
    </citation>
    <scope>NUCLEOTIDE SEQUENCE [LARGE SCALE GENOMIC DNA]</scope>
    <source>
        <strain evidence="2 3">ZR32</strain>
    </source>
</reference>